<dbReference type="PANTHER" id="PTHR37422">
    <property type="entry name" value="TEICHURONIC ACID BIOSYNTHESIS PROTEIN TUAE"/>
    <property type="match status" value="1"/>
</dbReference>
<gene>
    <name evidence="9" type="ORF">Q9K01_00930</name>
</gene>
<dbReference type="InterPro" id="IPR017528">
    <property type="entry name" value="CHP03097O-antigen_lig-rel"/>
</dbReference>
<keyword evidence="9" id="KW-0436">Ligase</keyword>
<feature type="transmembrane region" description="Helical" evidence="6">
    <location>
        <begin position="384"/>
        <end position="404"/>
    </location>
</feature>
<feature type="domain" description="O-antigen ligase-related" evidence="7">
    <location>
        <begin position="209"/>
        <end position="359"/>
    </location>
</feature>
<reference evidence="9 10" key="1">
    <citation type="submission" date="2023-08" db="EMBL/GenBank/DDBJ databases">
        <title>genomic of DY56.</title>
        <authorList>
            <person name="Wang Y."/>
        </authorList>
    </citation>
    <scope>NUCLEOTIDE SEQUENCE [LARGE SCALE GENOMIC DNA]</scope>
    <source>
        <strain evidence="9 10">DY56-A-20</strain>
    </source>
</reference>
<feature type="region of interest" description="Disordered" evidence="5">
    <location>
        <begin position="435"/>
        <end position="464"/>
    </location>
</feature>
<evidence type="ECO:0000256" key="4">
    <source>
        <dbReference type="ARBA" id="ARBA00023136"/>
    </source>
</evidence>
<dbReference type="InterPro" id="IPR045979">
    <property type="entry name" value="DUF5935"/>
</dbReference>
<protein>
    <submittedName>
        <fullName evidence="9">O-glycosylation ligase, exosortase A system-associated</fullName>
    </submittedName>
</protein>
<evidence type="ECO:0000256" key="5">
    <source>
        <dbReference type="SAM" id="MobiDB-lite"/>
    </source>
</evidence>
<sequence>MLDLALFAFVLAFLALGIARPFLWVLAYIYIDILAPQKIGWTLTPALPISLIAFCAAFAGWLLTDSKKETRIHYRQLLMLLLLVYCGFTTTQSAFPVEAAHKWSWVWKALVFAIFLPFTLTTRTRMEALLVTVVLTLGAIVIATGMKTVLGGGGYESLYFFVNDNSGIYESSTLATVAIGSIPLVLWLMKHGTVFPPDWRVKLFGYGVIFSCLLIPVGTEARTGLVCIAVLGVLMLRDVKNRILYLLAAGVLAIGALPFLPQSYYERMATIGSHEGDASASTRVAVWSWTLDYVAEHPLGGGFDAYRANSFTYSMPVRTDEGSSVSVELVEVTDKGRAFHSAYFELLGEQGYPGFLIWMALQITGLLQMEKLRRRYRKRDGPRAAWVADLASALQAAQIVYLVGAAFQGIAYQPVIFLFLGLQIALWTYCAQRESSSGTDAAGERAAKRSRRRRDPPQRDPALP</sequence>
<dbReference type="NCBIfam" id="TIGR03097">
    <property type="entry name" value="PEP_O_lig_1"/>
    <property type="match status" value="1"/>
</dbReference>
<comment type="caution">
    <text evidence="9">The sequence shown here is derived from an EMBL/GenBank/DDBJ whole genome shotgun (WGS) entry which is preliminary data.</text>
</comment>
<keyword evidence="4 6" id="KW-0472">Membrane</keyword>
<dbReference type="Pfam" id="PF19358">
    <property type="entry name" value="DUF5935"/>
    <property type="match status" value="1"/>
</dbReference>
<evidence type="ECO:0000256" key="2">
    <source>
        <dbReference type="ARBA" id="ARBA00022692"/>
    </source>
</evidence>
<dbReference type="GO" id="GO:0016874">
    <property type="term" value="F:ligase activity"/>
    <property type="evidence" value="ECO:0007669"/>
    <property type="project" value="UniProtKB-KW"/>
</dbReference>
<feature type="transmembrane region" description="Helical" evidence="6">
    <location>
        <begin position="410"/>
        <end position="430"/>
    </location>
</feature>
<dbReference type="Pfam" id="PF04932">
    <property type="entry name" value="Wzy_C"/>
    <property type="match status" value="1"/>
</dbReference>
<dbReference type="RefSeq" id="WP_305928336.1">
    <property type="nucleotide sequence ID" value="NZ_JAVAIL010000001.1"/>
</dbReference>
<comment type="subcellular location">
    <subcellularLocation>
        <location evidence="1">Membrane</location>
        <topology evidence="1">Multi-pass membrane protein</topology>
    </subcellularLocation>
</comment>
<feature type="transmembrane region" description="Helical" evidence="6">
    <location>
        <begin position="242"/>
        <end position="260"/>
    </location>
</feature>
<dbReference type="InterPro" id="IPR007016">
    <property type="entry name" value="O-antigen_ligase-rel_domated"/>
</dbReference>
<accession>A0ABT9H4F7</accession>
<feature type="domain" description="DUF5935" evidence="8">
    <location>
        <begin position="1"/>
        <end position="193"/>
    </location>
</feature>
<feature type="transmembrane region" description="Helical" evidence="6">
    <location>
        <begin position="208"/>
        <end position="236"/>
    </location>
</feature>
<keyword evidence="2 6" id="KW-0812">Transmembrane</keyword>
<dbReference type="InterPro" id="IPR051533">
    <property type="entry name" value="WaaL-like"/>
</dbReference>
<keyword evidence="3 6" id="KW-1133">Transmembrane helix</keyword>
<evidence type="ECO:0000259" key="7">
    <source>
        <dbReference type="Pfam" id="PF04932"/>
    </source>
</evidence>
<feature type="transmembrane region" description="Helical" evidence="6">
    <location>
        <begin position="103"/>
        <end position="121"/>
    </location>
</feature>
<evidence type="ECO:0000313" key="10">
    <source>
        <dbReference type="Proteomes" id="UP001235664"/>
    </source>
</evidence>
<evidence type="ECO:0000256" key="3">
    <source>
        <dbReference type="ARBA" id="ARBA00022989"/>
    </source>
</evidence>
<evidence type="ECO:0000259" key="8">
    <source>
        <dbReference type="Pfam" id="PF19358"/>
    </source>
</evidence>
<feature type="transmembrane region" description="Helical" evidence="6">
    <location>
        <begin position="128"/>
        <end position="146"/>
    </location>
</feature>
<evidence type="ECO:0000313" key="9">
    <source>
        <dbReference type="EMBL" id="MDP4538190.1"/>
    </source>
</evidence>
<name>A0ABT9H4F7_9SPHN</name>
<evidence type="ECO:0000256" key="6">
    <source>
        <dbReference type="SAM" id="Phobius"/>
    </source>
</evidence>
<feature type="transmembrane region" description="Helical" evidence="6">
    <location>
        <begin position="76"/>
        <end position="97"/>
    </location>
</feature>
<organism evidence="9 10">
    <name type="scientific">Qipengyuania benthica</name>
    <dbReference type="NCBI Taxonomy" id="3067651"/>
    <lineage>
        <taxon>Bacteria</taxon>
        <taxon>Pseudomonadati</taxon>
        <taxon>Pseudomonadota</taxon>
        <taxon>Alphaproteobacteria</taxon>
        <taxon>Sphingomonadales</taxon>
        <taxon>Erythrobacteraceae</taxon>
        <taxon>Qipengyuania</taxon>
    </lineage>
</organism>
<keyword evidence="10" id="KW-1185">Reference proteome</keyword>
<feature type="transmembrane region" description="Helical" evidence="6">
    <location>
        <begin position="43"/>
        <end position="64"/>
    </location>
</feature>
<proteinExistence type="predicted"/>
<feature type="transmembrane region" description="Helical" evidence="6">
    <location>
        <begin position="166"/>
        <end position="188"/>
    </location>
</feature>
<dbReference type="Proteomes" id="UP001235664">
    <property type="component" value="Unassembled WGS sequence"/>
</dbReference>
<evidence type="ECO:0000256" key="1">
    <source>
        <dbReference type="ARBA" id="ARBA00004141"/>
    </source>
</evidence>
<dbReference type="PANTHER" id="PTHR37422:SF23">
    <property type="entry name" value="TEICHURONIC ACID BIOSYNTHESIS PROTEIN TUAE"/>
    <property type="match status" value="1"/>
</dbReference>
<dbReference type="EMBL" id="JAVAIL010000001">
    <property type="protein sequence ID" value="MDP4538190.1"/>
    <property type="molecule type" value="Genomic_DNA"/>
</dbReference>